<dbReference type="InterPro" id="IPR002999">
    <property type="entry name" value="Tudor"/>
</dbReference>
<proteinExistence type="predicted"/>
<name>T1HYC0_RHOPR</name>
<reference evidence="2" key="1">
    <citation type="submission" date="2015-05" db="UniProtKB">
        <authorList>
            <consortium name="EnsemblMetazoa"/>
        </authorList>
    </citation>
    <scope>IDENTIFICATION</scope>
</reference>
<protein>
    <recommendedName>
        <fullName evidence="1">Tudor domain-containing protein</fullName>
    </recommendedName>
</protein>
<dbReference type="EnsemblMetazoa" id="RPRC009040-RA">
    <property type="protein sequence ID" value="RPRC009040-PA"/>
    <property type="gene ID" value="RPRC009040"/>
</dbReference>
<accession>T1HYC0</accession>
<dbReference type="InterPro" id="IPR050621">
    <property type="entry name" value="Tudor_domain_containing"/>
</dbReference>
<dbReference type="SUPFAM" id="SSF63748">
    <property type="entry name" value="Tudor/PWWP/MBT"/>
    <property type="match status" value="2"/>
</dbReference>
<dbReference type="Pfam" id="PF00567">
    <property type="entry name" value="TUDOR"/>
    <property type="match status" value="2"/>
</dbReference>
<evidence type="ECO:0000313" key="3">
    <source>
        <dbReference type="Proteomes" id="UP000015103"/>
    </source>
</evidence>
<dbReference type="VEuPathDB" id="VectorBase:RPRC009040"/>
<dbReference type="AlphaFoldDB" id="T1HYC0"/>
<evidence type="ECO:0000313" key="2">
    <source>
        <dbReference type="EnsemblMetazoa" id="RPRC009040-PA"/>
    </source>
</evidence>
<dbReference type="PANTHER" id="PTHR22948">
    <property type="entry name" value="TUDOR DOMAIN CONTAINING PROTEIN"/>
    <property type="match status" value="1"/>
</dbReference>
<dbReference type="EMBL" id="ACPB03021785">
    <property type="status" value="NOT_ANNOTATED_CDS"/>
    <property type="molecule type" value="Genomic_DNA"/>
</dbReference>
<keyword evidence="3" id="KW-1185">Reference proteome</keyword>
<organism evidence="2 3">
    <name type="scientific">Rhodnius prolixus</name>
    <name type="common">Triatomid bug</name>
    <dbReference type="NCBI Taxonomy" id="13249"/>
    <lineage>
        <taxon>Eukaryota</taxon>
        <taxon>Metazoa</taxon>
        <taxon>Ecdysozoa</taxon>
        <taxon>Arthropoda</taxon>
        <taxon>Hexapoda</taxon>
        <taxon>Insecta</taxon>
        <taxon>Pterygota</taxon>
        <taxon>Neoptera</taxon>
        <taxon>Paraneoptera</taxon>
        <taxon>Hemiptera</taxon>
        <taxon>Heteroptera</taxon>
        <taxon>Panheteroptera</taxon>
        <taxon>Cimicomorpha</taxon>
        <taxon>Reduviidae</taxon>
        <taxon>Triatominae</taxon>
        <taxon>Rhodnius</taxon>
    </lineage>
</organism>
<dbReference type="PANTHER" id="PTHR22948:SF72">
    <property type="entry name" value="TUDOR DOMAIN-CONTAINING PROTEIN"/>
    <property type="match status" value="1"/>
</dbReference>
<dbReference type="EMBL" id="ACPB03021786">
    <property type="status" value="NOT_ANNOTATED_CDS"/>
    <property type="molecule type" value="Genomic_DNA"/>
</dbReference>
<feature type="domain" description="Tudor" evidence="1">
    <location>
        <begin position="103"/>
        <end position="204"/>
    </location>
</feature>
<sequence length="760" mass="88466">MQELETAIQFLRHQLIEQMEELNSLRRQIAYHTYRTNSETLQVFDQDVLSYLQKIEMHRELLDTTYRNTFSSYSKDTKIRPYWSDNLLQECEYQFLDGLAPWQFVLKSNNSTELLADLNFKIKKYLEMMKPEPFTRYPKRGDLCLCRIQSRLLRGIYLGLTSMNKLKVAGVDVNETHELELGQVYELPDCFLDLPPQVVRCCIYTNSYIKMLWSDYFVDNFIGMMRQPLTFIIQVDSLQGDGLPPVYLLNSLGAYDVSGNVFDIKDWVENFIFPTVIEYKCAMPGELFEDGSIDSRIWNIEPLRNLTDDESAAREIVAENPPLQEDITPKELKEEKDYAVELESEHYRIGSREDINVRESEEKIEYVEPAANSVFHDEVLLERYLNSQRDWQNLYTKQEVSTEDYRNVSQECLGKTEDTSIKFKELSTTSHPLEEPHSWRLPSGKSITKENLNRICEKPKAELRLADGKSNLDENLPTQSYTDEKPLAGKLHKSQSGPLEKKFSSQRLPNGICNFNENQQTQNKTDSVIELRDLNHFFLDSVPFDSLDSNRDLDILDGSDEETQVAEILNDLANIGPTYHDEVILCPEYKSSGICSRMYCNKEHVYPIDPHYLGAVYTYVHTKRLLDLPEEGSRIFIRPLSIVNGFTFYALLVNQEHSDEPNLELLHTRMQNFAEVARYKPLELLPSLGELVLAYSRFKFWYRARIIDVGEYKAKVFSIDFGIEEALPFSRLRKINYDLLFLPPQKLDYVIAGQYFALLD</sequence>
<feature type="domain" description="Tudor" evidence="1">
    <location>
        <begin position="642"/>
        <end position="749"/>
    </location>
</feature>
<dbReference type="STRING" id="13249.T1HYC0"/>
<dbReference type="Gene3D" id="2.30.30.140">
    <property type="match status" value="2"/>
</dbReference>
<dbReference type="Proteomes" id="UP000015103">
    <property type="component" value="Unassembled WGS sequence"/>
</dbReference>
<dbReference type="HOGENOM" id="CLU_366964_0_0_1"/>
<evidence type="ECO:0000259" key="1">
    <source>
        <dbReference type="Pfam" id="PF00567"/>
    </source>
</evidence>
<dbReference type="InParanoid" id="T1HYC0"/>